<feature type="compositionally biased region" description="Basic and acidic residues" evidence="8">
    <location>
        <begin position="508"/>
        <end position="526"/>
    </location>
</feature>
<feature type="domain" description="Potassium channel" evidence="10">
    <location>
        <begin position="384"/>
        <end position="455"/>
    </location>
</feature>
<feature type="compositionally biased region" description="Acidic residues" evidence="8">
    <location>
        <begin position="492"/>
        <end position="506"/>
    </location>
</feature>
<dbReference type="GO" id="GO:0022841">
    <property type="term" value="F:potassium ion leak channel activity"/>
    <property type="evidence" value="ECO:0007669"/>
    <property type="project" value="TreeGrafter"/>
</dbReference>
<dbReference type="PANTHER" id="PTHR11003:SF342">
    <property type="entry name" value="OUTWARD-RECTIFIER POTASSIUM CHANNEL TOK1"/>
    <property type="match status" value="1"/>
</dbReference>
<feature type="transmembrane region" description="Helical" evidence="9">
    <location>
        <begin position="131"/>
        <end position="151"/>
    </location>
</feature>
<feature type="transmembrane region" description="Helical" evidence="9">
    <location>
        <begin position="403"/>
        <end position="422"/>
    </location>
</feature>
<feature type="transmembrane region" description="Helical" evidence="9">
    <location>
        <begin position="80"/>
        <end position="107"/>
    </location>
</feature>
<evidence type="ECO:0000256" key="1">
    <source>
        <dbReference type="ARBA" id="ARBA00004141"/>
    </source>
</evidence>
<feature type="transmembrane region" description="Helical" evidence="9">
    <location>
        <begin position="377"/>
        <end position="396"/>
    </location>
</feature>
<evidence type="ECO:0000256" key="3">
    <source>
        <dbReference type="ARBA" id="ARBA00022692"/>
    </source>
</evidence>
<evidence type="ECO:0000259" key="10">
    <source>
        <dbReference type="Pfam" id="PF07885"/>
    </source>
</evidence>
<evidence type="ECO:0000256" key="9">
    <source>
        <dbReference type="SAM" id="Phobius"/>
    </source>
</evidence>
<feature type="compositionally biased region" description="Low complexity" evidence="8">
    <location>
        <begin position="740"/>
        <end position="767"/>
    </location>
</feature>
<feature type="transmembrane region" description="Helical" evidence="9">
    <location>
        <begin position="242"/>
        <end position="261"/>
    </location>
</feature>
<feature type="transmembrane region" description="Helical" evidence="9">
    <location>
        <begin position="428"/>
        <end position="448"/>
    </location>
</feature>
<proteinExistence type="predicted"/>
<dbReference type="RefSeq" id="XP_034013572.1">
    <property type="nucleotide sequence ID" value="XM_034154177.1"/>
</dbReference>
<feature type="compositionally biased region" description="Basic residues" evidence="8">
    <location>
        <begin position="721"/>
        <end position="739"/>
    </location>
</feature>
<accession>A0A642UT93</accession>
<feature type="compositionally biased region" description="Basic and acidic residues" evidence="8">
    <location>
        <begin position="783"/>
        <end position="799"/>
    </location>
</feature>
<dbReference type="Pfam" id="PF07885">
    <property type="entry name" value="Ion_trans_2"/>
    <property type="match status" value="2"/>
</dbReference>
<dbReference type="OrthoDB" id="297496at2759"/>
<feature type="compositionally biased region" description="Basic and acidic residues" evidence="8">
    <location>
        <begin position="560"/>
        <end position="571"/>
    </location>
</feature>
<reference evidence="11 12" key="1">
    <citation type="submission" date="2019-07" db="EMBL/GenBank/DDBJ databases">
        <title>Genome assembly of two rare yeast pathogens: Diutina rugosa and Trichomonascus ciferrii.</title>
        <authorList>
            <person name="Mixao V."/>
            <person name="Saus E."/>
            <person name="Hansen A."/>
            <person name="Lass-Flor C."/>
            <person name="Gabaldon T."/>
        </authorList>
    </citation>
    <scope>NUCLEOTIDE SEQUENCE [LARGE SCALE GENOMIC DNA]</scope>
    <source>
        <strain evidence="11 12">CBS 613</strain>
    </source>
</reference>
<keyword evidence="12" id="KW-1185">Reference proteome</keyword>
<feature type="region of interest" description="Disordered" evidence="8">
    <location>
        <begin position="1"/>
        <end position="21"/>
    </location>
</feature>
<evidence type="ECO:0000256" key="8">
    <source>
        <dbReference type="SAM" id="MobiDB-lite"/>
    </source>
</evidence>
<dbReference type="Proteomes" id="UP000449547">
    <property type="component" value="Unassembled WGS sequence"/>
</dbReference>
<dbReference type="Gene3D" id="1.10.287.70">
    <property type="match status" value="2"/>
</dbReference>
<evidence type="ECO:0000256" key="6">
    <source>
        <dbReference type="ARBA" id="ARBA00023136"/>
    </source>
</evidence>
<evidence type="ECO:0000256" key="2">
    <source>
        <dbReference type="ARBA" id="ARBA00022448"/>
    </source>
</evidence>
<keyword evidence="3 9" id="KW-0812">Transmembrane</keyword>
<dbReference type="EMBL" id="SWFT01000050">
    <property type="protein sequence ID" value="KAA8905186.1"/>
    <property type="molecule type" value="Genomic_DNA"/>
</dbReference>
<feature type="transmembrane region" description="Helical" evidence="9">
    <location>
        <begin position="163"/>
        <end position="185"/>
    </location>
</feature>
<name>A0A642UT93_DIURU</name>
<feature type="transmembrane region" description="Helical" evidence="9">
    <location>
        <begin position="200"/>
        <end position="222"/>
    </location>
</feature>
<evidence type="ECO:0000313" key="12">
    <source>
        <dbReference type="Proteomes" id="UP000449547"/>
    </source>
</evidence>
<dbReference type="VEuPathDB" id="FungiDB:DIURU_001614"/>
<comment type="subcellular location">
    <subcellularLocation>
        <location evidence="1">Membrane</location>
        <topology evidence="1">Multi-pass membrane protein</topology>
    </subcellularLocation>
</comment>
<keyword evidence="2" id="KW-0813">Transport</keyword>
<dbReference type="PANTHER" id="PTHR11003">
    <property type="entry name" value="POTASSIUM CHANNEL, SUBFAMILY K"/>
    <property type="match status" value="1"/>
</dbReference>
<sequence length="799" mass="91386">MLPPPDVENEATEQAQERTTRLTHGQVAGLNRQLAPVVFHMKTPHSAELAPLMLTHTIAAPVVAISNIRKHPGDRFFYTWFCISTYIPILAACIGPVANMLSIVALIERWRSVTAESSDEHDHPSEISDEWRVMVLNAVSLASGVVGNIAFFGNFTGRLRYSIAILTSIFCWYASSGLLLAAIFVTRGTFTPQLVPSEGFYTACFTCGFYFLNGVLLSVNYFGAVIKMYPFGLNLNSKQRTLMVFTISFCVWCMVGCLSMRKLIGDITYSSALYYCLVSYFTIGLGDITAHNDGGKAVALLLSLGGTLLLALIVTNIRSVVMSIAGPTLSWDGAERRRRRTVKKYEEKHIEVTFDSSYHKMRRIQRKSDLSSLRQTLITELCVFCVFWFVGATVFYTVEDWDYFTGIYFCFLCLLTIGYGDYAPKSNLGRVFFCVWTIAAVPMMTIIISNMGDKLYSWSDFFTQAFRRVWWGKMQRKKPKVQGEQPVWESASESDSDSDSDSDSEQEMASHRGQEVGADDEMRRNSSDTISVHSPEPEPDKPLWPLENPPSSGDSAGSVEESKETHSLETPKKLSYTKEWRRICEVLQKRIRQQSEQQRQLLEYIAALTPLIRDSADHPDKRYSLEAWHKLFRAVQSPGFLADEVKDIPVYEEDPWMWLGERSPLRVPIREPNFMMMKLYSKIELDLVAMQRFWSHEDQKLTDYLNRIQDMADEQDAKRIHRMQRRHRRGHNRRVRRRPGISPRPSRSRSKSQLSSSSESNISPFSPKTWPKPPLFKLITRTLTEKKEMENEKEGEKRL</sequence>
<dbReference type="InterPro" id="IPR003280">
    <property type="entry name" value="2pore_dom_K_chnl"/>
</dbReference>
<feature type="transmembrane region" description="Helical" evidence="9">
    <location>
        <begin position="49"/>
        <end position="68"/>
    </location>
</feature>
<evidence type="ECO:0000313" key="11">
    <source>
        <dbReference type="EMBL" id="KAA8905186.1"/>
    </source>
</evidence>
<dbReference type="GO" id="GO:0015271">
    <property type="term" value="F:outward rectifier potassium channel activity"/>
    <property type="evidence" value="ECO:0007669"/>
    <property type="project" value="TreeGrafter"/>
</dbReference>
<keyword evidence="5" id="KW-0406">Ion transport</keyword>
<feature type="transmembrane region" description="Helical" evidence="9">
    <location>
        <begin position="297"/>
        <end position="317"/>
    </location>
</feature>
<evidence type="ECO:0000256" key="7">
    <source>
        <dbReference type="ARBA" id="ARBA00023303"/>
    </source>
</evidence>
<dbReference type="GeneID" id="54780267"/>
<keyword evidence="7" id="KW-0407">Ion channel</keyword>
<evidence type="ECO:0000256" key="4">
    <source>
        <dbReference type="ARBA" id="ARBA00022989"/>
    </source>
</evidence>
<dbReference type="InterPro" id="IPR013099">
    <property type="entry name" value="K_chnl_dom"/>
</dbReference>
<dbReference type="GO" id="GO:0030322">
    <property type="term" value="P:stabilization of membrane potential"/>
    <property type="evidence" value="ECO:0007669"/>
    <property type="project" value="TreeGrafter"/>
</dbReference>
<keyword evidence="4 9" id="KW-1133">Transmembrane helix</keyword>
<keyword evidence="6 9" id="KW-0472">Membrane</keyword>
<protein>
    <recommendedName>
        <fullName evidence="10">Potassium channel domain-containing protein</fullName>
    </recommendedName>
</protein>
<feature type="domain" description="Potassium channel" evidence="10">
    <location>
        <begin position="254"/>
        <end position="322"/>
    </location>
</feature>
<dbReference type="AlphaFoldDB" id="A0A642UT93"/>
<dbReference type="SUPFAM" id="SSF81324">
    <property type="entry name" value="Voltage-gated potassium channels"/>
    <property type="match status" value="2"/>
</dbReference>
<comment type="caution">
    <text evidence="11">The sequence shown here is derived from an EMBL/GenBank/DDBJ whole genome shotgun (WGS) entry which is preliminary data.</text>
</comment>
<organism evidence="11 12">
    <name type="scientific">Diutina rugosa</name>
    <name type="common">Yeast</name>
    <name type="synonym">Candida rugosa</name>
    <dbReference type="NCBI Taxonomy" id="5481"/>
    <lineage>
        <taxon>Eukaryota</taxon>
        <taxon>Fungi</taxon>
        <taxon>Dikarya</taxon>
        <taxon>Ascomycota</taxon>
        <taxon>Saccharomycotina</taxon>
        <taxon>Pichiomycetes</taxon>
        <taxon>Debaryomycetaceae</taxon>
        <taxon>Diutina</taxon>
    </lineage>
</organism>
<dbReference type="GO" id="GO:0005886">
    <property type="term" value="C:plasma membrane"/>
    <property type="evidence" value="ECO:0007669"/>
    <property type="project" value="TreeGrafter"/>
</dbReference>
<evidence type="ECO:0000256" key="5">
    <source>
        <dbReference type="ARBA" id="ARBA00023065"/>
    </source>
</evidence>
<gene>
    <name evidence="11" type="ORF">DIURU_001614</name>
</gene>
<feature type="region of interest" description="Disordered" evidence="8">
    <location>
        <begin position="481"/>
        <end position="571"/>
    </location>
</feature>
<dbReference type="OMA" id="RVFFVSW"/>
<feature type="region of interest" description="Disordered" evidence="8">
    <location>
        <begin position="721"/>
        <end position="799"/>
    </location>
</feature>